<feature type="region of interest" description="Disordered" evidence="1">
    <location>
        <begin position="1"/>
        <end position="37"/>
    </location>
</feature>
<reference evidence="2" key="2">
    <citation type="submission" date="2025-09" db="UniProtKB">
        <authorList>
            <consortium name="Ensembl"/>
        </authorList>
    </citation>
    <scope>IDENTIFICATION</scope>
</reference>
<evidence type="ECO:0000313" key="2">
    <source>
        <dbReference type="Ensembl" id="ENSCPRP00005025151.1"/>
    </source>
</evidence>
<dbReference type="GeneTree" id="ENSGT00960000190120"/>
<evidence type="ECO:0000313" key="3">
    <source>
        <dbReference type="Proteomes" id="UP000594220"/>
    </source>
</evidence>
<organism evidence="2 3">
    <name type="scientific">Crocodylus porosus</name>
    <name type="common">Saltwater crocodile</name>
    <name type="synonym">Estuarine crocodile</name>
    <dbReference type="NCBI Taxonomy" id="8502"/>
    <lineage>
        <taxon>Eukaryota</taxon>
        <taxon>Metazoa</taxon>
        <taxon>Chordata</taxon>
        <taxon>Craniata</taxon>
        <taxon>Vertebrata</taxon>
        <taxon>Euteleostomi</taxon>
        <taxon>Archelosauria</taxon>
        <taxon>Archosauria</taxon>
        <taxon>Crocodylia</taxon>
        <taxon>Longirostres</taxon>
        <taxon>Crocodylidae</taxon>
        <taxon>Crocodylus</taxon>
    </lineage>
</organism>
<evidence type="ECO:0000256" key="1">
    <source>
        <dbReference type="SAM" id="MobiDB-lite"/>
    </source>
</evidence>
<reference evidence="2" key="1">
    <citation type="submission" date="2025-08" db="UniProtKB">
        <authorList>
            <consortium name="Ensembl"/>
        </authorList>
    </citation>
    <scope>IDENTIFICATION</scope>
</reference>
<dbReference type="Ensembl" id="ENSCPRT00005029347.1">
    <property type="protein sequence ID" value="ENSCPRP00005025151.1"/>
    <property type="gene ID" value="ENSCPRG00005017441.1"/>
</dbReference>
<dbReference type="OMA" id="NCPCARF"/>
<proteinExistence type="predicted"/>
<dbReference type="Proteomes" id="UP000594220">
    <property type="component" value="Unplaced"/>
</dbReference>
<protein>
    <submittedName>
        <fullName evidence="2">Uncharacterized protein</fullName>
    </submittedName>
</protein>
<accession>A0A7M4FIE8</accession>
<keyword evidence="3" id="KW-1185">Reference proteome</keyword>
<dbReference type="AlphaFoldDB" id="A0A7M4FIE8"/>
<sequence length="151" mass="15829">GGSNPDLPDLNSEDEGGQAQGHHNEPNHTAHQPGELLAPLLVPGGEWVADAQVALDADAGEEHDAAVQVGVELETHEPAGEVAEGPVVLLRVVVDEEGQRAHVQQVGRGQVQHVDGGAGQRLLGHPDLPDDDELLRGNCPCARFYPMGSES</sequence>
<name>A0A7M4FIE8_CROPO</name>